<dbReference type="EMBL" id="AYUF01000462">
    <property type="protein sequence ID" value="ETK01710.1"/>
    <property type="molecule type" value="Genomic_DNA"/>
</dbReference>
<evidence type="ECO:0000313" key="2">
    <source>
        <dbReference type="Proteomes" id="UP000018837"/>
    </source>
</evidence>
<proteinExistence type="predicted"/>
<gene>
    <name evidence="1" type="ORF">N425_08335</name>
</gene>
<protein>
    <submittedName>
        <fullName evidence="1">Uncharacterized protein</fullName>
    </submittedName>
</protein>
<sequence>MKEEREEDEGGSRSLLEVKQKAFEGLLRIEVG</sequence>
<name>W2C3H5_9BACT</name>
<evidence type="ECO:0000313" key="1">
    <source>
        <dbReference type="EMBL" id="ETK01710.1"/>
    </source>
</evidence>
<reference evidence="1 2" key="1">
    <citation type="submission" date="2013-11" db="EMBL/GenBank/DDBJ databases">
        <title>Single cell genomics of uncultured Tannerella BU063 (oral taxon 286).</title>
        <authorList>
            <person name="Beall C.J."/>
            <person name="Campbell A.G."/>
            <person name="Griffen A.L."/>
            <person name="Podar M."/>
            <person name="Leys E.J."/>
        </authorList>
    </citation>
    <scope>NUCLEOTIDE SEQUENCE [LARGE SCALE GENOMIC DNA]</scope>
    <source>
        <strain evidence="1">Cell 2</strain>
    </source>
</reference>
<comment type="caution">
    <text evidence="1">The sequence shown here is derived from an EMBL/GenBank/DDBJ whole genome shotgun (WGS) entry which is preliminary data.</text>
</comment>
<accession>W2C3H5</accession>
<dbReference type="AlphaFoldDB" id="W2C3H5"/>
<dbReference type="Proteomes" id="UP000018837">
    <property type="component" value="Unassembled WGS sequence"/>
</dbReference>
<organism evidence="1 2">
    <name type="scientific">Tannerella sp. oral taxon BU063 isolate Cell 2</name>
    <dbReference type="NCBI Taxonomy" id="1411148"/>
    <lineage>
        <taxon>Bacteria</taxon>
        <taxon>Pseudomonadati</taxon>
        <taxon>Bacteroidota</taxon>
        <taxon>Bacteroidia</taxon>
        <taxon>Bacteroidales</taxon>
        <taxon>Tannerellaceae</taxon>
        <taxon>Tannerella</taxon>
    </lineage>
</organism>